<dbReference type="Pfam" id="PF06983">
    <property type="entry name" value="3-dmu-9_3-mt"/>
    <property type="match status" value="1"/>
</dbReference>
<dbReference type="Proteomes" id="UP000326903">
    <property type="component" value="Unassembled WGS sequence"/>
</dbReference>
<protein>
    <submittedName>
        <fullName evidence="2">VOC family protein</fullName>
    </submittedName>
</protein>
<proteinExistence type="predicted"/>
<dbReference type="EMBL" id="VYQF01000002">
    <property type="protein sequence ID" value="KAA9039135.1"/>
    <property type="molecule type" value="Genomic_DNA"/>
</dbReference>
<dbReference type="Gene3D" id="3.10.180.10">
    <property type="entry name" value="2,3-Dihydroxybiphenyl 1,2-Dioxygenase, domain 1"/>
    <property type="match status" value="1"/>
</dbReference>
<accession>A0A5J5IG47</accession>
<evidence type="ECO:0000313" key="3">
    <source>
        <dbReference type="Proteomes" id="UP000326903"/>
    </source>
</evidence>
<dbReference type="InterPro" id="IPR029068">
    <property type="entry name" value="Glyas_Bleomycin-R_OHBP_Dase"/>
</dbReference>
<dbReference type="CDD" id="cd06588">
    <property type="entry name" value="PhnB_like"/>
    <property type="match status" value="1"/>
</dbReference>
<feature type="domain" description="PhnB-like" evidence="1">
    <location>
        <begin position="2"/>
        <end position="127"/>
    </location>
</feature>
<evidence type="ECO:0000259" key="1">
    <source>
        <dbReference type="Pfam" id="PF06983"/>
    </source>
</evidence>
<organism evidence="2 3">
    <name type="scientific">Ginsengibacter hankyongi</name>
    <dbReference type="NCBI Taxonomy" id="2607284"/>
    <lineage>
        <taxon>Bacteria</taxon>
        <taxon>Pseudomonadati</taxon>
        <taxon>Bacteroidota</taxon>
        <taxon>Chitinophagia</taxon>
        <taxon>Chitinophagales</taxon>
        <taxon>Chitinophagaceae</taxon>
        <taxon>Ginsengibacter</taxon>
    </lineage>
</organism>
<keyword evidence="3" id="KW-1185">Reference proteome</keyword>
<dbReference type="PANTHER" id="PTHR33990:SF1">
    <property type="entry name" value="PROTEIN YJDN"/>
    <property type="match status" value="1"/>
</dbReference>
<evidence type="ECO:0000313" key="2">
    <source>
        <dbReference type="EMBL" id="KAA9039135.1"/>
    </source>
</evidence>
<dbReference type="AlphaFoldDB" id="A0A5J5IG47"/>
<reference evidence="2 3" key="1">
    <citation type="submission" date="2019-09" db="EMBL/GenBank/DDBJ databases">
        <title>Draft genome sequence of Ginsengibacter sp. BR5-29.</title>
        <authorList>
            <person name="Im W.-T."/>
        </authorList>
    </citation>
    <scope>NUCLEOTIDE SEQUENCE [LARGE SCALE GENOMIC DNA]</scope>
    <source>
        <strain evidence="2 3">BR5-29</strain>
    </source>
</reference>
<dbReference type="PANTHER" id="PTHR33990">
    <property type="entry name" value="PROTEIN YJDN-RELATED"/>
    <property type="match status" value="1"/>
</dbReference>
<dbReference type="InterPro" id="IPR028973">
    <property type="entry name" value="PhnB-like"/>
</dbReference>
<dbReference type="RefSeq" id="WP_150414543.1">
    <property type="nucleotide sequence ID" value="NZ_VYQF01000002.1"/>
</dbReference>
<gene>
    <name evidence="2" type="ORF">FW778_09870</name>
</gene>
<sequence>MKLIPYLHFAGNAREVLNFYKNVLGGDIVQLGTYGESPIPSDEDYKDKVMHARFVFDGNMIMVSDVFKGQPVSTNGNIQLSVDVDNESKLDEVFNKMAEGGKVTMPLADQFWGAKFGMLQDKFGVTWMFNCEKK</sequence>
<comment type="caution">
    <text evidence="2">The sequence shown here is derived from an EMBL/GenBank/DDBJ whole genome shotgun (WGS) entry which is preliminary data.</text>
</comment>
<name>A0A5J5IG47_9BACT</name>
<dbReference type="SUPFAM" id="SSF54593">
    <property type="entry name" value="Glyoxalase/Bleomycin resistance protein/Dihydroxybiphenyl dioxygenase"/>
    <property type="match status" value="1"/>
</dbReference>